<organism evidence="1 2">
    <name type="scientific">Halobium palmae</name>
    <dbReference type="NCBI Taxonomy" id="1776492"/>
    <lineage>
        <taxon>Archaea</taxon>
        <taxon>Methanobacteriati</taxon>
        <taxon>Methanobacteriota</taxon>
        <taxon>Stenosarchaea group</taxon>
        <taxon>Halobacteria</taxon>
        <taxon>Halobacteriales</taxon>
        <taxon>Haloferacaceae</taxon>
        <taxon>Halobium</taxon>
    </lineage>
</organism>
<comment type="caution">
    <text evidence="1">The sequence shown here is derived from an EMBL/GenBank/DDBJ whole genome shotgun (WGS) entry which is preliminary data.</text>
</comment>
<reference evidence="1 2" key="1">
    <citation type="journal article" date="2019" name="Int. J. Syst. Evol. Microbiol.">
        <title>The Global Catalogue of Microorganisms (GCM) 10K type strain sequencing project: providing services to taxonomists for standard genome sequencing and annotation.</title>
        <authorList>
            <consortium name="The Broad Institute Genomics Platform"/>
            <consortium name="The Broad Institute Genome Sequencing Center for Infectious Disease"/>
            <person name="Wu L."/>
            <person name="Ma J."/>
        </authorList>
    </citation>
    <scope>NUCLEOTIDE SEQUENCE [LARGE SCALE GENOMIC DNA]</scope>
    <source>
        <strain evidence="1 2">NBRC 111368</strain>
    </source>
</reference>
<dbReference type="Proteomes" id="UP001596328">
    <property type="component" value="Unassembled WGS sequence"/>
</dbReference>
<gene>
    <name evidence="1" type="ORF">ACFQE1_04390</name>
</gene>
<evidence type="ECO:0000313" key="2">
    <source>
        <dbReference type="Proteomes" id="UP001596328"/>
    </source>
</evidence>
<sequence>MNHRTVDRSRRRADQPTEHLQELAHVERLLRADTRATDPTVAVGPSAARISFESARHNAHARGSLTASVVNEIAHSEAWGVATVHDPHPDETGVESMLTVVYAPEKQGGER</sequence>
<keyword evidence="2" id="KW-1185">Reference proteome</keyword>
<evidence type="ECO:0000313" key="1">
    <source>
        <dbReference type="EMBL" id="MFC6723638.1"/>
    </source>
</evidence>
<protein>
    <submittedName>
        <fullName evidence="1">Uncharacterized protein</fullName>
    </submittedName>
</protein>
<name>A0ABD5RW81_9EURY</name>
<proteinExistence type="predicted"/>
<dbReference type="AlphaFoldDB" id="A0ABD5RW81"/>
<accession>A0ABD5RW81</accession>
<dbReference type="EMBL" id="JBHSWU010000030">
    <property type="protein sequence ID" value="MFC6723638.1"/>
    <property type="molecule type" value="Genomic_DNA"/>
</dbReference>